<gene>
    <name evidence="1" type="ORF">K402DRAFT_236622</name>
</gene>
<dbReference type="AlphaFoldDB" id="A0A6G1GKU4"/>
<evidence type="ECO:0000313" key="2">
    <source>
        <dbReference type="Proteomes" id="UP000800041"/>
    </source>
</evidence>
<sequence>MGRESLALLSRSRAKLKRLRACEASVVLLQIRGPGIAPAQCCKKGASSWPPGGRRGGLVFPSPRGRCGEVGGLDEALSVTSNRFSATECAFALRCTTDSVAPSPGSPGASVNPGIYLRRTSRGGRSGVVLGGICRESSP</sequence>
<organism evidence="1 2">
    <name type="scientific">Aulographum hederae CBS 113979</name>
    <dbReference type="NCBI Taxonomy" id="1176131"/>
    <lineage>
        <taxon>Eukaryota</taxon>
        <taxon>Fungi</taxon>
        <taxon>Dikarya</taxon>
        <taxon>Ascomycota</taxon>
        <taxon>Pezizomycotina</taxon>
        <taxon>Dothideomycetes</taxon>
        <taxon>Pleosporomycetidae</taxon>
        <taxon>Aulographales</taxon>
        <taxon>Aulographaceae</taxon>
    </lineage>
</organism>
<keyword evidence="2" id="KW-1185">Reference proteome</keyword>
<accession>A0A6G1GKU4</accession>
<reference evidence="1" key="1">
    <citation type="journal article" date="2020" name="Stud. Mycol.">
        <title>101 Dothideomycetes genomes: a test case for predicting lifestyles and emergence of pathogens.</title>
        <authorList>
            <person name="Haridas S."/>
            <person name="Albert R."/>
            <person name="Binder M."/>
            <person name="Bloem J."/>
            <person name="Labutti K."/>
            <person name="Salamov A."/>
            <person name="Andreopoulos B."/>
            <person name="Baker S."/>
            <person name="Barry K."/>
            <person name="Bills G."/>
            <person name="Bluhm B."/>
            <person name="Cannon C."/>
            <person name="Castanera R."/>
            <person name="Culley D."/>
            <person name="Daum C."/>
            <person name="Ezra D."/>
            <person name="Gonzalez J."/>
            <person name="Henrissat B."/>
            <person name="Kuo A."/>
            <person name="Liang C."/>
            <person name="Lipzen A."/>
            <person name="Lutzoni F."/>
            <person name="Magnuson J."/>
            <person name="Mondo S."/>
            <person name="Nolan M."/>
            <person name="Ohm R."/>
            <person name="Pangilinan J."/>
            <person name="Park H.-J."/>
            <person name="Ramirez L."/>
            <person name="Alfaro M."/>
            <person name="Sun H."/>
            <person name="Tritt A."/>
            <person name="Yoshinaga Y."/>
            <person name="Zwiers L.-H."/>
            <person name="Turgeon B."/>
            <person name="Goodwin S."/>
            <person name="Spatafora J."/>
            <person name="Crous P."/>
            <person name="Grigoriev I."/>
        </authorList>
    </citation>
    <scope>NUCLEOTIDE SEQUENCE</scope>
    <source>
        <strain evidence="1">CBS 113979</strain>
    </source>
</reference>
<protein>
    <submittedName>
        <fullName evidence="1">Uncharacterized protein</fullName>
    </submittedName>
</protein>
<name>A0A6G1GKU4_9PEZI</name>
<dbReference type="Proteomes" id="UP000800041">
    <property type="component" value="Unassembled WGS sequence"/>
</dbReference>
<proteinExistence type="predicted"/>
<evidence type="ECO:0000313" key="1">
    <source>
        <dbReference type="EMBL" id="KAF1981377.1"/>
    </source>
</evidence>
<dbReference type="EMBL" id="ML977200">
    <property type="protein sequence ID" value="KAF1981377.1"/>
    <property type="molecule type" value="Genomic_DNA"/>
</dbReference>